<dbReference type="Proteomes" id="UP001596435">
    <property type="component" value="Unassembled WGS sequence"/>
</dbReference>
<dbReference type="Pfam" id="PF13302">
    <property type="entry name" value="Acetyltransf_3"/>
    <property type="match status" value="1"/>
</dbReference>
<evidence type="ECO:0000313" key="2">
    <source>
        <dbReference type="EMBL" id="MFC7178514.1"/>
    </source>
</evidence>
<dbReference type="PANTHER" id="PTHR43792:SF16">
    <property type="entry name" value="N-ACETYLTRANSFERASE DOMAIN-CONTAINING PROTEIN"/>
    <property type="match status" value="1"/>
</dbReference>
<dbReference type="Gene3D" id="3.40.630.30">
    <property type="match status" value="1"/>
</dbReference>
<protein>
    <submittedName>
        <fullName evidence="2">GNAT family N-acetyltransferase</fullName>
    </submittedName>
</protein>
<dbReference type="CDD" id="cd04301">
    <property type="entry name" value="NAT_SF"/>
    <property type="match status" value="1"/>
</dbReference>
<organism evidence="2 3">
    <name type="scientific">Kitasatospora paranensis</name>
    <dbReference type="NCBI Taxonomy" id="258053"/>
    <lineage>
        <taxon>Bacteria</taxon>
        <taxon>Bacillati</taxon>
        <taxon>Actinomycetota</taxon>
        <taxon>Actinomycetes</taxon>
        <taxon>Kitasatosporales</taxon>
        <taxon>Streptomycetaceae</taxon>
        <taxon>Kitasatospora</taxon>
    </lineage>
</organism>
<comment type="caution">
    <text evidence="2">The sequence shown here is derived from an EMBL/GenBank/DDBJ whole genome shotgun (WGS) entry which is preliminary data.</text>
</comment>
<reference evidence="3" key="1">
    <citation type="journal article" date="2019" name="Int. J. Syst. Evol. Microbiol.">
        <title>The Global Catalogue of Microorganisms (GCM) 10K type strain sequencing project: providing services to taxonomists for standard genome sequencing and annotation.</title>
        <authorList>
            <consortium name="The Broad Institute Genomics Platform"/>
            <consortium name="The Broad Institute Genome Sequencing Center for Infectious Disease"/>
            <person name="Wu L."/>
            <person name="Ma J."/>
        </authorList>
    </citation>
    <scope>NUCLEOTIDE SEQUENCE [LARGE SCALE GENOMIC DNA]</scope>
    <source>
        <strain evidence="3">CGMCC 1.12859</strain>
    </source>
</reference>
<name>A0ABW2FQV4_9ACTN</name>
<keyword evidence="3" id="KW-1185">Reference proteome</keyword>
<dbReference type="InterPro" id="IPR051531">
    <property type="entry name" value="N-acetyltransferase"/>
</dbReference>
<dbReference type="InterPro" id="IPR000182">
    <property type="entry name" value="GNAT_dom"/>
</dbReference>
<evidence type="ECO:0000313" key="3">
    <source>
        <dbReference type="Proteomes" id="UP001596435"/>
    </source>
</evidence>
<dbReference type="RefSeq" id="WP_345709871.1">
    <property type="nucleotide sequence ID" value="NZ_BAABKV010000001.1"/>
</dbReference>
<dbReference type="PROSITE" id="PS51186">
    <property type="entry name" value="GNAT"/>
    <property type="match status" value="1"/>
</dbReference>
<evidence type="ECO:0000259" key="1">
    <source>
        <dbReference type="PROSITE" id="PS51186"/>
    </source>
</evidence>
<dbReference type="PANTHER" id="PTHR43792">
    <property type="entry name" value="GNAT FAMILY, PUTATIVE (AFU_ORTHOLOGUE AFUA_3G00765)-RELATED-RELATED"/>
    <property type="match status" value="1"/>
</dbReference>
<sequence>MHLRNVTLDDVEAYVRMRCDPVMMKDLGGPLPREGIPDKVRRDVGTAASDTGWIKMVVPDPATPEVVAGQITLWSHDEDGEQISEIGWMILPGFQGRGYGKRAVRAVLEAAREDGRWGLVHAFPATANAPSNGICRSVGFRFVEERSITFADRVLRTNLWVIDPRTGLG</sequence>
<dbReference type="SUPFAM" id="SSF55729">
    <property type="entry name" value="Acyl-CoA N-acyltransferases (Nat)"/>
    <property type="match status" value="1"/>
</dbReference>
<dbReference type="InterPro" id="IPR016181">
    <property type="entry name" value="Acyl_CoA_acyltransferase"/>
</dbReference>
<accession>A0ABW2FQV4</accession>
<gene>
    <name evidence="2" type="ORF">ACFQMG_02930</name>
</gene>
<dbReference type="EMBL" id="JBHTAJ010000004">
    <property type="protein sequence ID" value="MFC7178514.1"/>
    <property type="molecule type" value="Genomic_DNA"/>
</dbReference>
<proteinExistence type="predicted"/>
<feature type="domain" description="N-acetyltransferase" evidence="1">
    <location>
        <begin position="1"/>
        <end position="166"/>
    </location>
</feature>